<dbReference type="Pfam" id="PF09758">
    <property type="entry name" value="FPL"/>
    <property type="match status" value="1"/>
</dbReference>
<reference evidence="4" key="1">
    <citation type="journal article" date="2019" name="Gigascience">
        <title>De novo genome assembly of the endangered Acer yangbiense, a plant species with extremely small populations endemic to Yunnan Province, China.</title>
        <authorList>
            <person name="Yang J."/>
            <person name="Wariss H.M."/>
            <person name="Tao L."/>
            <person name="Zhang R."/>
            <person name="Yun Q."/>
            <person name="Hollingsworth P."/>
            <person name="Dao Z."/>
            <person name="Luo G."/>
            <person name="Guo H."/>
            <person name="Ma Y."/>
            <person name="Sun W."/>
        </authorList>
    </citation>
    <scope>NUCLEOTIDE SEQUENCE [LARGE SCALE GENOMIC DNA]</scope>
    <source>
        <strain evidence="4">cv. Malutang</strain>
    </source>
</reference>
<dbReference type="InterPro" id="IPR019155">
    <property type="entry name" value="CLEC16A/TT9_N"/>
</dbReference>
<evidence type="ECO:0000313" key="4">
    <source>
        <dbReference type="Proteomes" id="UP000323000"/>
    </source>
</evidence>
<dbReference type="GO" id="GO:0005794">
    <property type="term" value="C:Golgi apparatus"/>
    <property type="evidence" value="ECO:0007669"/>
    <property type="project" value="TreeGrafter"/>
</dbReference>
<dbReference type="OrthoDB" id="294052at2759"/>
<keyword evidence="4" id="KW-1185">Reference proteome</keyword>
<dbReference type="PANTHER" id="PTHR21481:SF0">
    <property type="entry name" value="PROTEIN CLEC16A"/>
    <property type="match status" value="1"/>
</dbReference>
<feature type="domain" description="FPL" evidence="2">
    <location>
        <begin position="65"/>
        <end position="206"/>
    </location>
</feature>
<gene>
    <name evidence="3" type="ORF">EZV62_015985</name>
</gene>
<dbReference type="GO" id="GO:0006914">
    <property type="term" value="P:autophagy"/>
    <property type="evidence" value="ECO:0007669"/>
    <property type="project" value="UniProtKB-KW"/>
</dbReference>
<dbReference type="GO" id="GO:0005770">
    <property type="term" value="C:late endosome"/>
    <property type="evidence" value="ECO:0007669"/>
    <property type="project" value="TreeGrafter"/>
</dbReference>
<dbReference type="AlphaFoldDB" id="A0A5C7HPC3"/>
<organism evidence="3 4">
    <name type="scientific">Acer yangbiense</name>
    <dbReference type="NCBI Taxonomy" id="1000413"/>
    <lineage>
        <taxon>Eukaryota</taxon>
        <taxon>Viridiplantae</taxon>
        <taxon>Streptophyta</taxon>
        <taxon>Embryophyta</taxon>
        <taxon>Tracheophyta</taxon>
        <taxon>Spermatophyta</taxon>
        <taxon>Magnoliopsida</taxon>
        <taxon>eudicotyledons</taxon>
        <taxon>Gunneridae</taxon>
        <taxon>Pentapetalae</taxon>
        <taxon>rosids</taxon>
        <taxon>malvids</taxon>
        <taxon>Sapindales</taxon>
        <taxon>Sapindaceae</taxon>
        <taxon>Hippocastanoideae</taxon>
        <taxon>Acereae</taxon>
        <taxon>Acer</taxon>
    </lineage>
</organism>
<dbReference type="GO" id="GO:1901096">
    <property type="term" value="P:regulation of autophagosome maturation"/>
    <property type="evidence" value="ECO:0007669"/>
    <property type="project" value="TreeGrafter"/>
</dbReference>
<comment type="caution">
    <text evidence="3">The sequence shown here is derived from an EMBL/GenBank/DDBJ whole genome shotgun (WGS) entry which is preliminary data.</text>
</comment>
<dbReference type="Proteomes" id="UP000323000">
    <property type="component" value="Chromosome 7"/>
</dbReference>
<evidence type="ECO:0000313" key="3">
    <source>
        <dbReference type="EMBL" id="TXG58156.1"/>
    </source>
</evidence>
<dbReference type="PANTHER" id="PTHR21481">
    <property type="entry name" value="PROTEIN CLEC16A"/>
    <property type="match status" value="1"/>
</dbReference>
<evidence type="ECO:0000259" key="2">
    <source>
        <dbReference type="Pfam" id="PF09758"/>
    </source>
</evidence>
<keyword evidence="1" id="KW-0072">Autophagy</keyword>
<accession>A0A5C7HPC3</accession>
<dbReference type="GO" id="GO:0016197">
    <property type="term" value="P:endosomal transport"/>
    <property type="evidence" value="ECO:0007669"/>
    <property type="project" value="TreeGrafter"/>
</dbReference>
<dbReference type="InterPro" id="IPR039272">
    <property type="entry name" value="CLEC16A/TT9"/>
</dbReference>
<proteinExistence type="predicted"/>
<evidence type="ECO:0000256" key="1">
    <source>
        <dbReference type="ARBA" id="ARBA00023006"/>
    </source>
</evidence>
<protein>
    <recommendedName>
        <fullName evidence="2">FPL domain-containing protein</fullName>
    </recommendedName>
</protein>
<sequence>MSDRRSRCFKPLDLSLCGALFGDLSIASLFSTSILAVGDALYVINELRQIKVVDKHNRELVIDLLQSIVEIVTYGDRQDPLIFECFMECQVLAEFVRVLKISRKAKIEAPLLQYLSIMIQNMESEHAIYYCLSNDYINSIIAHTYEFDGGDLAPYYMSFLRAVSNKINRDTLCLLVKVNGDVVTSFPLYSEALKFAQHGEKMIQTAYLFGYAVSDGMVYQFVTTPPVSKYFSDLVHTLREKCVHLDGLVQATEEPCTHQRRKEILLESDKIVDDLYYFKDVLSVGDSQLSKVVTQNLLNLLVFPILFPLLQLRQSNDFHVSVVTSMYIVSHLLQVVGGKNIINSVAAVLLFPYKTSNLRDSSEGKATSGISHEQSFFNLLNDMEIMEVLENSASETAGEVNINGNHISGHLAEYTSSNSHFNSFPGDNDVCIERSGILAYICSDNPSVVLASLFLLLFLVESKDLESLLASMFGFSEMQDMKCFKKRFEAPAPGRICPPHGDSALVRPHGSVSSKTPPPPLEAAVYAPNTPHSAASSVMRVDCISPLTSSSPSTSSLLSTTAAASVSGEASSIVDGGILVRHMPQILNALLTVLASQPPFCALIEWHTGWFLRKLLILQGRELSDHNLHLFNNSYQKSCERLQKELDGCWFDHILDTLRDEWANCKTALKEPLQSKNPLFGLELVISQQTNDGRSTSDIAWKTMVDAVKVFILHLQLKAFILKGELLENPMLDLMSSAATDSGISQSSDLSSASFGSEVFLGSGIPCRIAFSNAGVRDIYLIPAARGLSGKLILAEKHPFRSQRGVVIAIAPLAGLSPKIDKDHQTWLHLWIREFDPISSVSKTRGHNPKKSNSAVDGRWTLGFPGAKACEAARLLIHEETCKQRSFVESKLAPLLQNNYTGDISACQDQ</sequence>
<dbReference type="EMBL" id="VAHF01000007">
    <property type="protein sequence ID" value="TXG58156.1"/>
    <property type="molecule type" value="Genomic_DNA"/>
</dbReference>
<name>A0A5C7HPC3_9ROSI</name>
<dbReference type="GO" id="GO:0007034">
    <property type="term" value="P:vacuolar transport"/>
    <property type="evidence" value="ECO:0007669"/>
    <property type="project" value="TreeGrafter"/>
</dbReference>